<reference evidence="1" key="1">
    <citation type="submission" date="2020-02" db="EMBL/GenBank/DDBJ databases">
        <authorList>
            <person name="Meier V. D."/>
        </authorList>
    </citation>
    <scope>NUCLEOTIDE SEQUENCE</scope>
    <source>
        <strain evidence="1">AVDCRST_MAG11</strain>
    </source>
</reference>
<sequence length="50" mass="5005">MLWIAAVAAGIAASAALYVGRQPRGALAARPLRALPPLLRAGAATLLVAL</sequence>
<gene>
    <name evidence="1" type="ORF">AVDCRST_MAG11-1387</name>
</gene>
<protein>
    <submittedName>
        <fullName evidence="1">Uncharacterized protein</fullName>
    </submittedName>
</protein>
<name>A0A6J4KLK6_9BACT</name>
<dbReference type="AlphaFoldDB" id="A0A6J4KLK6"/>
<organism evidence="1">
    <name type="scientific">uncultured Gemmatimonadaceae bacterium</name>
    <dbReference type="NCBI Taxonomy" id="246130"/>
    <lineage>
        <taxon>Bacteria</taxon>
        <taxon>Pseudomonadati</taxon>
        <taxon>Gemmatimonadota</taxon>
        <taxon>Gemmatimonadia</taxon>
        <taxon>Gemmatimonadales</taxon>
        <taxon>Gemmatimonadaceae</taxon>
        <taxon>environmental samples</taxon>
    </lineage>
</organism>
<proteinExistence type="predicted"/>
<feature type="non-terminal residue" evidence="1">
    <location>
        <position position="50"/>
    </location>
</feature>
<evidence type="ECO:0000313" key="1">
    <source>
        <dbReference type="EMBL" id="CAA9309432.1"/>
    </source>
</evidence>
<accession>A0A6J4KLK6</accession>
<dbReference type="EMBL" id="CADCTU010000311">
    <property type="protein sequence ID" value="CAA9309432.1"/>
    <property type="molecule type" value="Genomic_DNA"/>
</dbReference>